<keyword evidence="1" id="KW-0677">Repeat</keyword>
<dbReference type="GO" id="GO:0098831">
    <property type="term" value="C:presynaptic active zone cytoplasmic component"/>
    <property type="evidence" value="ECO:0007669"/>
    <property type="project" value="TreeGrafter"/>
</dbReference>
<dbReference type="InterPro" id="IPR014772">
    <property type="entry name" value="Munc13_dom-2"/>
</dbReference>
<name>A0A653DHM6_CALMS</name>
<dbReference type="InterPro" id="IPR035892">
    <property type="entry name" value="C2_domain_sf"/>
</dbReference>
<dbReference type="AlphaFoldDB" id="A0A653DHM6"/>
<dbReference type="GO" id="GO:0031594">
    <property type="term" value="C:neuromuscular junction"/>
    <property type="evidence" value="ECO:0007669"/>
    <property type="project" value="TreeGrafter"/>
</dbReference>
<evidence type="ECO:0000259" key="3">
    <source>
        <dbReference type="PROSITE" id="PS50004"/>
    </source>
</evidence>
<dbReference type="Gene3D" id="1.20.58.1100">
    <property type="match status" value="1"/>
</dbReference>
<dbReference type="PANTHER" id="PTHR10480:SF12">
    <property type="entry name" value="UNC-13, ISOFORM E"/>
    <property type="match status" value="1"/>
</dbReference>
<evidence type="ECO:0000256" key="1">
    <source>
        <dbReference type="ARBA" id="ARBA00022737"/>
    </source>
</evidence>
<sequence length="980" mass="111836">MPQELNPVWDEKFYFECHNSSDRIKVRVWDEDNDLKSKLRQKLTRESDDFLGQTIIEVRTLSGEMDVWYNLEKRTDKSAVSGAIRLHISVEIKGEEKVAPYHVQYTCLHENLFHYLCEQCGGAVTLPKAKGDDAWKVYFDEPAEEIVDEFAMRYGIESIYQAMTHFHCLSTKYLCPGVPAVMSMLLANINAYYAHTTALSAVSASDRFAASNFGKEKFVKLLDQLHNSLRIDLSMYRNNFPASSSEKLMDLKSTVDLLTSITFFRMKVQELACPPRASTVVKDCVKACLRSTYQFLFENTYELYNREFQSDPNEPKKNPQDLDSVDFWHKLIALIVSVIEEDKNSYGPVLNQFPQELNIGQLSAATMWSLFAVDMKYALEEHEQHRLCKSSAYMNLHFKVKWLYTNYVKDVPPYKGSVPEYPSWFEPFVMQWLNENDDVSLEYLHGAFNRDKKDGFQKSSEHALFSNSVVDVFTQLTQCFDVVSKLECPDPEIWKRYMKRFAKTIVKVLIAYADIVKKEFPEHLKEERIACILMNNIQQLRVQLEKMFESMGGDRLEQDAANILNELQQTLNGSLDELAHQFACSLEPRITASVKELSDLLSAIKGGGHTIGAAQPPGAVTVEADEVLRPLMDLLDGSLSLYAQSCEKTVLKRLLKELWKIVMRILEKTVVLPPMTDKTMMFKSLTDNAKNLAANTKIEDMSRLFKNHMTGKQDVKNALSGVMDISKDFEKNLSPKQCAVLEAALDTIKQYFHAGGNGLKKAFLDKSPELQSLRYALSLYTQTTDTLIKTFVTTQINEDSLDGQEGSVGEVSIQVDLFTHPGTGEHKVTVKVVAANDLKWNVPSGMFRPFVEVNLIGPNLSDKKRKHATKSKSNNWSPKYNETFHFIIGNEEQLDCYELHICIKDYCFAREDRLVGVAVMQLKDIVEKGSCACWLSLGKRIQMDETGWTILRILSQRTNDEVAKEFVKLKSDIRQENPMA</sequence>
<proteinExistence type="predicted"/>
<dbReference type="PROSITE" id="PS51259">
    <property type="entry name" value="MHD2"/>
    <property type="match status" value="1"/>
</dbReference>
<dbReference type="CDD" id="cd08395">
    <property type="entry name" value="C2C_Munc13"/>
    <property type="match status" value="1"/>
</dbReference>
<protein>
    <recommendedName>
        <fullName evidence="8">C2 domain-containing protein</fullName>
    </recommendedName>
</protein>
<dbReference type="Pfam" id="PF00168">
    <property type="entry name" value="C2"/>
    <property type="match status" value="2"/>
</dbReference>
<dbReference type="Gene3D" id="2.60.40.150">
    <property type="entry name" value="C2 domain"/>
    <property type="match status" value="2"/>
</dbReference>
<dbReference type="InterPro" id="IPR010439">
    <property type="entry name" value="MUN_dom"/>
</dbReference>
<dbReference type="Proteomes" id="UP000410492">
    <property type="component" value="Unassembled WGS sequence"/>
</dbReference>
<keyword evidence="2" id="KW-0479">Metal-binding</keyword>
<dbReference type="GO" id="GO:0099525">
    <property type="term" value="P:presynaptic dense core vesicle exocytosis"/>
    <property type="evidence" value="ECO:0007669"/>
    <property type="project" value="TreeGrafter"/>
</dbReference>
<evidence type="ECO:0000259" key="4">
    <source>
        <dbReference type="PROSITE" id="PS51258"/>
    </source>
</evidence>
<dbReference type="InterPro" id="IPR000008">
    <property type="entry name" value="C2_dom"/>
</dbReference>
<keyword evidence="2" id="KW-0862">Zinc</keyword>
<evidence type="ECO:0000313" key="7">
    <source>
        <dbReference type="Proteomes" id="UP000410492"/>
    </source>
</evidence>
<dbReference type="GO" id="GO:0016082">
    <property type="term" value="P:synaptic vesicle priming"/>
    <property type="evidence" value="ECO:0007669"/>
    <property type="project" value="TreeGrafter"/>
</dbReference>
<evidence type="ECO:0000313" key="6">
    <source>
        <dbReference type="EMBL" id="VEN59031.1"/>
    </source>
</evidence>
<dbReference type="GO" id="GO:0016081">
    <property type="term" value="P:synaptic vesicle docking"/>
    <property type="evidence" value="ECO:0007669"/>
    <property type="project" value="TreeGrafter"/>
</dbReference>
<feature type="domain" description="MHD2" evidence="5">
    <location>
        <begin position="625"/>
        <end position="791"/>
    </location>
</feature>
<accession>A0A653DHM6</accession>
<dbReference type="InterPro" id="IPR014770">
    <property type="entry name" value="Munc13_1"/>
</dbReference>
<dbReference type="GO" id="GO:0043195">
    <property type="term" value="C:terminal bouton"/>
    <property type="evidence" value="ECO:0007669"/>
    <property type="project" value="TreeGrafter"/>
</dbReference>
<dbReference type="GO" id="GO:0042734">
    <property type="term" value="C:presynaptic membrane"/>
    <property type="evidence" value="ECO:0007669"/>
    <property type="project" value="TreeGrafter"/>
</dbReference>
<dbReference type="Pfam" id="PF06292">
    <property type="entry name" value="MUN"/>
    <property type="match status" value="1"/>
</dbReference>
<feature type="domain" description="C2" evidence="3">
    <location>
        <begin position="807"/>
        <end position="935"/>
    </location>
</feature>
<feature type="domain" description="C2" evidence="3">
    <location>
        <begin position="1"/>
        <end position="69"/>
    </location>
</feature>
<dbReference type="FunFam" id="2.60.40.150:FF:000014">
    <property type="entry name" value="protein unc-13 homolog B"/>
    <property type="match status" value="1"/>
</dbReference>
<dbReference type="InterPro" id="IPR027080">
    <property type="entry name" value="Unc-13"/>
</dbReference>
<gene>
    <name evidence="6" type="ORF">CALMAC_LOCUS17199</name>
</gene>
<dbReference type="GO" id="GO:0005516">
    <property type="term" value="F:calmodulin binding"/>
    <property type="evidence" value="ECO:0007669"/>
    <property type="project" value="TreeGrafter"/>
</dbReference>
<keyword evidence="2" id="KW-0863">Zinc-finger</keyword>
<evidence type="ECO:0000256" key="2">
    <source>
        <dbReference type="ARBA" id="ARBA00022771"/>
    </source>
</evidence>
<dbReference type="SMART" id="SM00239">
    <property type="entry name" value="C2"/>
    <property type="match status" value="2"/>
</dbReference>
<dbReference type="FunFam" id="1.10.357.50:FF:000001">
    <property type="entry name" value="Protein unc-13 homolog B"/>
    <property type="match status" value="1"/>
</dbReference>
<dbReference type="Gene3D" id="1.10.357.50">
    <property type="match status" value="1"/>
</dbReference>
<feature type="domain" description="MHD1" evidence="4">
    <location>
        <begin position="373"/>
        <end position="516"/>
    </location>
</feature>
<dbReference type="GO" id="GO:0019992">
    <property type="term" value="F:diacylglycerol binding"/>
    <property type="evidence" value="ECO:0007669"/>
    <property type="project" value="InterPro"/>
</dbReference>
<dbReference type="SUPFAM" id="SSF49562">
    <property type="entry name" value="C2 domain (Calcium/lipid-binding domain, CaLB)"/>
    <property type="match status" value="2"/>
</dbReference>
<evidence type="ECO:0008006" key="8">
    <source>
        <dbReference type="Google" id="ProtNLM"/>
    </source>
</evidence>
<dbReference type="PANTHER" id="PTHR10480">
    <property type="entry name" value="PROTEIN UNC-13 HOMOLOG"/>
    <property type="match status" value="1"/>
</dbReference>
<reference evidence="6 7" key="1">
    <citation type="submission" date="2019-01" db="EMBL/GenBank/DDBJ databases">
        <authorList>
            <person name="Sayadi A."/>
        </authorList>
    </citation>
    <scope>NUCLEOTIDE SEQUENCE [LARGE SCALE GENOMIC DNA]</scope>
</reference>
<dbReference type="GO" id="GO:0061789">
    <property type="term" value="P:dense core granule priming"/>
    <property type="evidence" value="ECO:0007669"/>
    <property type="project" value="TreeGrafter"/>
</dbReference>
<dbReference type="GO" id="GO:0030672">
    <property type="term" value="C:synaptic vesicle membrane"/>
    <property type="evidence" value="ECO:0007669"/>
    <property type="project" value="TreeGrafter"/>
</dbReference>
<evidence type="ECO:0000259" key="5">
    <source>
        <dbReference type="PROSITE" id="PS51259"/>
    </source>
</evidence>
<dbReference type="PROSITE" id="PS50004">
    <property type="entry name" value="C2"/>
    <property type="match status" value="2"/>
</dbReference>
<dbReference type="GO" id="GO:0017075">
    <property type="term" value="F:syntaxin-1 binding"/>
    <property type="evidence" value="ECO:0007669"/>
    <property type="project" value="TreeGrafter"/>
</dbReference>
<dbReference type="GO" id="GO:0035249">
    <property type="term" value="P:synaptic transmission, glutamatergic"/>
    <property type="evidence" value="ECO:0007669"/>
    <property type="project" value="TreeGrafter"/>
</dbReference>
<dbReference type="SMART" id="SM01145">
    <property type="entry name" value="DUF1041"/>
    <property type="match status" value="1"/>
</dbReference>
<organism evidence="6 7">
    <name type="scientific">Callosobruchus maculatus</name>
    <name type="common">Southern cowpea weevil</name>
    <name type="synonym">Pulse bruchid</name>
    <dbReference type="NCBI Taxonomy" id="64391"/>
    <lineage>
        <taxon>Eukaryota</taxon>
        <taxon>Metazoa</taxon>
        <taxon>Ecdysozoa</taxon>
        <taxon>Arthropoda</taxon>
        <taxon>Hexapoda</taxon>
        <taxon>Insecta</taxon>
        <taxon>Pterygota</taxon>
        <taxon>Neoptera</taxon>
        <taxon>Endopterygota</taxon>
        <taxon>Coleoptera</taxon>
        <taxon>Polyphaga</taxon>
        <taxon>Cucujiformia</taxon>
        <taxon>Chrysomeloidea</taxon>
        <taxon>Chrysomelidae</taxon>
        <taxon>Bruchinae</taxon>
        <taxon>Bruchini</taxon>
        <taxon>Callosobruchus</taxon>
    </lineage>
</organism>
<keyword evidence="7" id="KW-1185">Reference proteome</keyword>
<dbReference type="EMBL" id="CAACVG010011851">
    <property type="protein sequence ID" value="VEN59031.1"/>
    <property type="molecule type" value="Genomic_DNA"/>
</dbReference>
<dbReference type="GO" id="GO:0008270">
    <property type="term" value="F:zinc ion binding"/>
    <property type="evidence" value="ECO:0007669"/>
    <property type="project" value="UniProtKB-KW"/>
</dbReference>
<dbReference type="FunFam" id="2.60.40.150:FF:000398">
    <property type="entry name" value="Unc-13, isoform F"/>
    <property type="match status" value="1"/>
</dbReference>
<dbReference type="PROSITE" id="PS51258">
    <property type="entry name" value="MHD1"/>
    <property type="match status" value="1"/>
</dbReference>